<dbReference type="PANTHER" id="PTHR11528">
    <property type="entry name" value="HEAT SHOCK PROTEIN 90 FAMILY MEMBER"/>
    <property type="match status" value="1"/>
</dbReference>
<keyword evidence="4" id="KW-0143">Chaperone</keyword>
<reference evidence="7 8" key="1">
    <citation type="journal article" date="2004" name="Nature">
        <title>Genome sequence of the ultrasmall unicellular red alga Cyanidioschyzon merolae 10D.</title>
        <authorList>
            <person name="Matsuzaki M."/>
            <person name="Misumi O."/>
            <person name="Shin-i T."/>
            <person name="Maruyama S."/>
            <person name="Takahara M."/>
            <person name="Miyagishima S."/>
            <person name="Mori T."/>
            <person name="Nishida K."/>
            <person name="Yagisawa F."/>
            <person name="Nishida K."/>
            <person name="Yoshida Y."/>
            <person name="Nishimura Y."/>
            <person name="Nakao S."/>
            <person name="Kobayashi T."/>
            <person name="Momoyama Y."/>
            <person name="Higashiyama T."/>
            <person name="Minoda A."/>
            <person name="Sano M."/>
            <person name="Nomoto H."/>
            <person name="Oishi K."/>
            <person name="Hayashi H."/>
            <person name="Ohta F."/>
            <person name="Nishizaka S."/>
            <person name="Haga S."/>
            <person name="Miura S."/>
            <person name="Morishita T."/>
            <person name="Kabeya Y."/>
            <person name="Terasawa K."/>
            <person name="Suzuki Y."/>
            <person name="Ishii Y."/>
            <person name="Asakawa S."/>
            <person name="Takano H."/>
            <person name="Ohta N."/>
            <person name="Kuroiwa H."/>
            <person name="Tanaka K."/>
            <person name="Shimizu N."/>
            <person name="Sugano S."/>
            <person name="Sato N."/>
            <person name="Nozaki H."/>
            <person name="Ogasawara N."/>
            <person name="Kohara Y."/>
            <person name="Kuroiwa T."/>
        </authorList>
    </citation>
    <scope>NUCLEOTIDE SEQUENCE [LARGE SCALE GENOMIC DNA]</scope>
    <source>
        <strain evidence="7 8">10D</strain>
    </source>
</reference>
<evidence type="ECO:0000256" key="6">
    <source>
        <dbReference type="SAM" id="MobiDB-lite"/>
    </source>
</evidence>
<feature type="region of interest" description="Disordered" evidence="6">
    <location>
        <begin position="755"/>
        <end position="789"/>
    </location>
</feature>
<gene>
    <name evidence="7" type="ORF">CYME_CMA061C</name>
</gene>
<dbReference type="SUPFAM" id="SSF55874">
    <property type="entry name" value="ATPase domain of HSP90 chaperone/DNA topoisomerase II/histidine kinase"/>
    <property type="match status" value="1"/>
</dbReference>
<evidence type="ECO:0000256" key="2">
    <source>
        <dbReference type="ARBA" id="ARBA00022741"/>
    </source>
</evidence>
<dbReference type="SUPFAM" id="SSF54211">
    <property type="entry name" value="Ribosomal protein S5 domain 2-like"/>
    <property type="match status" value="1"/>
</dbReference>
<dbReference type="KEGG" id="cme:CYME_CMA061C"/>
<dbReference type="EMBL" id="AP006483">
    <property type="protein sequence ID" value="BAM78771.1"/>
    <property type="molecule type" value="Genomic_DNA"/>
</dbReference>
<dbReference type="eggNOG" id="KOG0019">
    <property type="taxonomic scope" value="Eukaryota"/>
</dbReference>
<dbReference type="HAMAP" id="MF_00505">
    <property type="entry name" value="HSP90"/>
    <property type="match status" value="1"/>
</dbReference>
<dbReference type="InterPro" id="IPR020575">
    <property type="entry name" value="Hsp90_N"/>
</dbReference>
<dbReference type="RefSeq" id="XP_005535057.1">
    <property type="nucleotide sequence ID" value="XM_005535000.1"/>
</dbReference>
<evidence type="ECO:0000256" key="1">
    <source>
        <dbReference type="ARBA" id="ARBA00008239"/>
    </source>
</evidence>
<dbReference type="InterPro" id="IPR036890">
    <property type="entry name" value="HATPase_C_sf"/>
</dbReference>
<proteinExistence type="inferred from homology"/>
<dbReference type="GO" id="GO:0140662">
    <property type="term" value="F:ATP-dependent protein folding chaperone"/>
    <property type="evidence" value="ECO:0007669"/>
    <property type="project" value="InterPro"/>
</dbReference>
<dbReference type="Gene3D" id="3.40.50.11260">
    <property type="match status" value="1"/>
</dbReference>
<keyword evidence="7" id="KW-0346">Stress response</keyword>
<dbReference type="PRINTS" id="PR00775">
    <property type="entry name" value="HEATSHOCK90"/>
</dbReference>
<keyword evidence="3 5" id="KW-0067">ATP-binding</keyword>
<dbReference type="Gramene" id="CMA061CT">
    <property type="protein sequence ID" value="CMA061CT"/>
    <property type="gene ID" value="CMA061C"/>
</dbReference>
<keyword evidence="2 5" id="KW-0547">Nucleotide-binding</keyword>
<dbReference type="AlphaFoldDB" id="M1UN02"/>
<dbReference type="OMA" id="EINPNHY"/>
<dbReference type="CDD" id="cd16927">
    <property type="entry name" value="HATPase_Hsp90-like"/>
    <property type="match status" value="1"/>
</dbReference>
<feature type="binding site" evidence="5">
    <location>
        <position position="175"/>
    </location>
    <ligand>
        <name>ATP</name>
        <dbReference type="ChEBI" id="CHEBI:30616"/>
    </ligand>
</feature>
<evidence type="ECO:0000256" key="3">
    <source>
        <dbReference type="ARBA" id="ARBA00022840"/>
    </source>
</evidence>
<dbReference type="InterPro" id="IPR020568">
    <property type="entry name" value="Ribosomal_Su5_D2-typ_SF"/>
</dbReference>
<dbReference type="FunFam" id="3.30.230.80:FF:000001">
    <property type="entry name" value="Heat shock protein 90 alpha"/>
    <property type="match status" value="1"/>
</dbReference>
<keyword evidence="8" id="KW-1185">Reference proteome</keyword>
<comment type="similarity">
    <text evidence="1">Belongs to the heat shock protein 90 family.</text>
</comment>
<dbReference type="GO" id="GO:0005524">
    <property type="term" value="F:ATP binding"/>
    <property type="evidence" value="ECO:0007669"/>
    <property type="project" value="UniProtKB-KW"/>
</dbReference>
<dbReference type="PIRSF" id="PIRSF002583">
    <property type="entry name" value="Hsp90"/>
    <property type="match status" value="1"/>
</dbReference>
<feature type="binding site" evidence="5">
    <location>
        <begin position="182"/>
        <end position="183"/>
    </location>
    <ligand>
        <name>ATP</name>
        <dbReference type="ChEBI" id="CHEBI:30616"/>
    </ligand>
</feature>
<organism evidence="7 8">
    <name type="scientific">Cyanidioschyzon merolae (strain NIES-3377 / 10D)</name>
    <name type="common">Unicellular red alga</name>
    <dbReference type="NCBI Taxonomy" id="280699"/>
    <lineage>
        <taxon>Eukaryota</taxon>
        <taxon>Rhodophyta</taxon>
        <taxon>Bangiophyceae</taxon>
        <taxon>Cyanidiales</taxon>
        <taxon>Cyanidiaceae</taxon>
        <taxon>Cyanidioschyzon</taxon>
    </lineage>
</organism>
<feature type="binding site" evidence="5">
    <location>
        <position position="167"/>
    </location>
    <ligand>
        <name>ATP</name>
        <dbReference type="ChEBI" id="CHEBI:30616"/>
    </ligand>
</feature>
<dbReference type="Gene3D" id="3.30.230.80">
    <property type="match status" value="1"/>
</dbReference>
<sequence>MTARNTFVAGNAPGAVAFIASVRLGGLSARSSSSVCRSVKARSFGMGRTSVAIQPKPVLSAHKSGRNTGLLRMSAAEATQNKETYEFQAEVSRVMDIIVNSLYSNTDIFLRELISNASDACDKKRFLKLTGKSDAGDSLSDTEELAIRVKCDEKERTISITDNGIGMTKSELINNLGKIAASGTAKFVEALKEGAADLSLIGRFGVGFYSAFLVADRVTVHTKSPNDQKAWRWESEQTKNFTITEESDPRSFLPEGATSGTTVTLHIKEGMEKYLNDFSLRQLLELYSEFVSFPIYLWMSRIEYDKVKEKDEKTGEEKEKSVPRTVYNWELVNKTKPIWMRKPSEVTDDEYNEFYKSISRDFEDPLARTHFSAEGEVEFRSILFTPRRLPFELAQNMFSEAARPLKLYVKRVFISDKFDELIPRWLTFIRGVVDSEDLPLNVSREILQQSKVARVIGRRVTRKAIDMFREIAERSNPKDYETLWENFGRYLKVGAFEDNEWSKDLRPLLRFHSSKSGDKWVSFDEYIGRMKESQNKRIFYLAAENRLAAMNSPLLERLKKKDYEVIFLLEPVDELVFQQLNGKYGDGYTLVDVAKSDLELDSEAEDSKEDSSQTQALSEAELEPLCKWLGELFKEHVEKVKVSKRLTDSPMAISQSTYGMSPMLERFMRTQAAMLKEDIPPGFEQKRIIEINPAHPVIHQMASQLRNSGEADSEAATLLYETALLQSGYNIRDYGGFARRVTKYLQSSLLNNLNTTGGGDNANANGDASSGESKAEAVEAEVVGDAANP</sequence>
<dbReference type="GO" id="GO:0016887">
    <property type="term" value="F:ATP hydrolysis activity"/>
    <property type="evidence" value="ECO:0007669"/>
    <property type="project" value="InterPro"/>
</dbReference>
<feature type="binding site" evidence="5">
    <location>
        <position position="261"/>
    </location>
    <ligand>
        <name>ATP</name>
        <dbReference type="ChEBI" id="CHEBI:30616"/>
    </ligand>
</feature>
<accession>M1UN02</accession>
<evidence type="ECO:0000256" key="4">
    <source>
        <dbReference type="ARBA" id="ARBA00023186"/>
    </source>
</evidence>
<protein>
    <submittedName>
        <fullName evidence="7">Heat shock protein of Hsp90 family</fullName>
    </submittedName>
</protein>
<name>M1UN02_CYAM1</name>
<feature type="compositionally biased region" description="Low complexity" evidence="6">
    <location>
        <begin position="755"/>
        <end position="772"/>
    </location>
</feature>
<dbReference type="SUPFAM" id="SSF110942">
    <property type="entry name" value="HSP90 C-terminal domain"/>
    <property type="match status" value="1"/>
</dbReference>
<dbReference type="InterPro" id="IPR001404">
    <property type="entry name" value="Hsp90_fam"/>
</dbReference>
<dbReference type="Gene3D" id="3.30.565.10">
    <property type="entry name" value="Histidine kinase-like ATPase, C-terminal domain"/>
    <property type="match status" value="1"/>
</dbReference>
<dbReference type="Pfam" id="PF13589">
    <property type="entry name" value="HATPase_c_3"/>
    <property type="match status" value="1"/>
</dbReference>
<dbReference type="Proteomes" id="UP000007014">
    <property type="component" value="Chromosome 1"/>
</dbReference>
<feature type="binding site" evidence="5">
    <location>
        <position position="444"/>
    </location>
    <ligand>
        <name>ATP</name>
        <dbReference type="ChEBI" id="CHEBI:30616"/>
    </ligand>
</feature>
<evidence type="ECO:0000313" key="7">
    <source>
        <dbReference type="EMBL" id="BAM78771.1"/>
    </source>
</evidence>
<reference evidence="7 8" key="2">
    <citation type="journal article" date="2007" name="BMC Biol.">
        <title>A 100%-complete sequence reveals unusually simple genomic features in the hot-spring red alga Cyanidioschyzon merolae.</title>
        <authorList>
            <person name="Nozaki H."/>
            <person name="Takano H."/>
            <person name="Misumi O."/>
            <person name="Terasawa K."/>
            <person name="Matsuzaki M."/>
            <person name="Maruyama S."/>
            <person name="Nishida K."/>
            <person name="Yagisawa F."/>
            <person name="Yoshida Y."/>
            <person name="Fujiwara T."/>
            <person name="Takio S."/>
            <person name="Tamura K."/>
            <person name="Chung S.J."/>
            <person name="Nakamura S."/>
            <person name="Kuroiwa H."/>
            <person name="Tanaka K."/>
            <person name="Sato N."/>
            <person name="Kuroiwa T."/>
        </authorList>
    </citation>
    <scope>NUCLEOTIDE SEQUENCE [LARGE SCALE GENOMIC DNA]</scope>
    <source>
        <strain evidence="7 8">10D</strain>
    </source>
</reference>
<dbReference type="Gene3D" id="1.20.120.790">
    <property type="entry name" value="Heat shock protein 90, C-terminal domain"/>
    <property type="match status" value="1"/>
</dbReference>
<dbReference type="STRING" id="280699.M1UN02"/>
<dbReference type="Pfam" id="PF00183">
    <property type="entry name" value="HSP90"/>
    <property type="match status" value="1"/>
</dbReference>
<evidence type="ECO:0000256" key="5">
    <source>
        <dbReference type="PIRSR" id="PIRSR002583-1"/>
    </source>
</evidence>
<feature type="binding site" evidence="5">
    <location>
        <position position="112"/>
    </location>
    <ligand>
        <name>ATP</name>
        <dbReference type="ChEBI" id="CHEBI:30616"/>
    </ligand>
</feature>
<dbReference type="GeneID" id="16992183"/>
<feature type="compositionally biased region" description="Low complexity" evidence="6">
    <location>
        <begin position="780"/>
        <end position="789"/>
    </location>
</feature>
<feature type="binding site" evidence="5">
    <location>
        <position position="162"/>
    </location>
    <ligand>
        <name>ATP</name>
        <dbReference type="ChEBI" id="CHEBI:30616"/>
    </ligand>
</feature>
<dbReference type="HOGENOM" id="CLU_006684_1_3_1"/>
<dbReference type="InterPro" id="IPR037196">
    <property type="entry name" value="HSP90_C"/>
</dbReference>
<dbReference type="FunFam" id="3.30.565.10:FF:000005">
    <property type="entry name" value="Heat shock protein 90"/>
    <property type="match status" value="1"/>
</dbReference>
<feature type="binding site" evidence="5">
    <location>
        <position position="116"/>
    </location>
    <ligand>
        <name>ATP</name>
        <dbReference type="ChEBI" id="CHEBI:30616"/>
    </ligand>
</feature>
<dbReference type="OrthoDB" id="28737at2759"/>
<evidence type="ECO:0000313" key="8">
    <source>
        <dbReference type="Proteomes" id="UP000007014"/>
    </source>
</evidence>
<dbReference type="NCBIfam" id="NF003555">
    <property type="entry name" value="PRK05218.1"/>
    <property type="match status" value="1"/>
</dbReference>
<dbReference type="GO" id="GO:0051082">
    <property type="term" value="F:unfolded protein binding"/>
    <property type="evidence" value="ECO:0007669"/>
    <property type="project" value="InterPro"/>
</dbReference>